<name>A0A2K9NQN0_BACTC</name>
<proteinExistence type="predicted"/>
<protein>
    <submittedName>
        <fullName evidence="1">Uncharacterized protein</fullName>
    </submittedName>
</protein>
<dbReference type="KEGG" id="bsto:C0V70_06785"/>
<dbReference type="EMBL" id="CP025704">
    <property type="protein sequence ID" value="AUN97818.1"/>
    <property type="molecule type" value="Genomic_DNA"/>
</dbReference>
<sequence length="160" mass="18525">MNGISSTLEQEIKKTKEEKHKEKFKLLLTIVLTNIMVALLCLQTKEEAQIKKSSRTLHLNYQVMVLPLSAMLSEEALESPETAVTLYTKDNQLISRKAFLHEQIRKDQDITYFKIEIANTDVHKVSEHLNQEMVGIPYIEIPETKKSRPAFRGSRYEVHL</sequence>
<dbReference type="AlphaFoldDB" id="A0A2K9NQN0"/>
<organism evidence="1 2">
    <name type="scientific">Bacteriovorax stolpii</name>
    <name type="common">Bdellovibrio stolpii</name>
    <dbReference type="NCBI Taxonomy" id="960"/>
    <lineage>
        <taxon>Bacteria</taxon>
        <taxon>Pseudomonadati</taxon>
        <taxon>Bdellovibrionota</taxon>
        <taxon>Bacteriovoracia</taxon>
        <taxon>Bacteriovoracales</taxon>
        <taxon>Bacteriovoracaceae</taxon>
        <taxon>Bacteriovorax</taxon>
    </lineage>
</organism>
<evidence type="ECO:0000313" key="2">
    <source>
        <dbReference type="Proteomes" id="UP000235584"/>
    </source>
</evidence>
<dbReference type="RefSeq" id="WP_102243111.1">
    <property type="nucleotide sequence ID" value="NZ_CP025704.1"/>
</dbReference>
<evidence type="ECO:0000313" key="1">
    <source>
        <dbReference type="EMBL" id="AUN97818.1"/>
    </source>
</evidence>
<keyword evidence="2" id="KW-1185">Reference proteome</keyword>
<dbReference type="Proteomes" id="UP000235584">
    <property type="component" value="Chromosome"/>
</dbReference>
<accession>A0A2K9NQN0</accession>
<reference evidence="1 2" key="1">
    <citation type="submission" date="2018-01" db="EMBL/GenBank/DDBJ databases">
        <title>Complete genome sequence of Bacteriovorax stolpii DSM12778.</title>
        <authorList>
            <person name="Tang B."/>
            <person name="Chang J."/>
        </authorList>
    </citation>
    <scope>NUCLEOTIDE SEQUENCE [LARGE SCALE GENOMIC DNA]</scope>
    <source>
        <strain evidence="1 2">DSM 12778</strain>
    </source>
</reference>
<gene>
    <name evidence="1" type="ORF">C0V70_06785</name>
</gene>